<dbReference type="SUPFAM" id="SSF57625">
    <property type="entry name" value="Invertebrate chitin-binding proteins"/>
    <property type="match status" value="1"/>
</dbReference>
<evidence type="ECO:0000259" key="3">
    <source>
        <dbReference type="PROSITE" id="PS50940"/>
    </source>
</evidence>
<feature type="compositionally biased region" description="Gly residues" evidence="1">
    <location>
        <begin position="202"/>
        <end position="229"/>
    </location>
</feature>
<keyword evidence="2" id="KW-0732">Signal</keyword>
<name>A0ABM1BLL7_LIMPO</name>
<proteinExistence type="predicted"/>
<feature type="chain" id="PRO_5045039178" evidence="2">
    <location>
        <begin position="26"/>
        <end position="263"/>
    </location>
</feature>
<reference evidence="5" key="1">
    <citation type="submission" date="2025-08" db="UniProtKB">
        <authorList>
            <consortium name="RefSeq"/>
        </authorList>
    </citation>
    <scope>IDENTIFICATION</scope>
    <source>
        <tissue evidence="5">Muscle</tissue>
    </source>
</reference>
<dbReference type="GeneID" id="106468590"/>
<dbReference type="PROSITE" id="PS50940">
    <property type="entry name" value="CHIT_BIND_II"/>
    <property type="match status" value="1"/>
</dbReference>
<dbReference type="Pfam" id="PF01607">
    <property type="entry name" value="CBM_14"/>
    <property type="match status" value="1"/>
</dbReference>
<dbReference type="InterPro" id="IPR036508">
    <property type="entry name" value="Chitin-bd_dom_sf"/>
</dbReference>
<keyword evidence="4" id="KW-1185">Reference proteome</keyword>
<feature type="signal peptide" evidence="2">
    <location>
        <begin position="1"/>
        <end position="25"/>
    </location>
</feature>
<dbReference type="PANTHER" id="PTHR22933">
    <property type="entry name" value="FI18007P1-RELATED"/>
    <property type="match status" value="1"/>
</dbReference>
<evidence type="ECO:0000313" key="5">
    <source>
        <dbReference type="RefSeq" id="XP_013784478.1"/>
    </source>
</evidence>
<evidence type="ECO:0000256" key="1">
    <source>
        <dbReference type="SAM" id="MobiDB-lite"/>
    </source>
</evidence>
<accession>A0ABM1BLL7</accession>
<evidence type="ECO:0000256" key="2">
    <source>
        <dbReference type="SAM" id="SignalP"/>
    </source>
</evidence>
<evidence type="ECO:0000313" key="4">
    <source>
        <dbReference type="Proteomes" id="UP000694941"/>
    </source>
</evidence>
<dbReference type="SMART" id="SM00494">
    <property type="entry name" value="ChtBD2"/>
    <property type="match status" value="1"/>
</dbReference>
<dbReference type="RefSeq" id="XP_013784478.1">
    <property type="nucleotide sequence ID" value="XM_013929024.2"/>
</dbReference>
<feature type="region of interest" description="Disordered" evidence="1">
    <location>
        <begin position="142"/>
        <end position="263"/>
    </location>
</feature>
<sequence length="263" mass="27630">MGNSKKAQFVLLGVILMGFILSAHSKRVKRWGKDYNGGGSYGGDGFQTNDAGGGYTGGKSKPIPKTNFKCSDQSYIPGYYADVETNCQVYHVCHQGRMESQFCPPGTVFNQEILACDFENSVECFKSPNFYFKNQELDKFPLAKPLQGPGSSGFPSGPQKPGKPFKPQGSGFRPGQPFGPHGGPQRPGQPSGPHSGPQRPGFGPGQPSGPHGGPQGPGFGPGQPSGPHGGLQRPSFGQGPQSGRPTGSQGNPVWMMMMGGAGD</sequence>
<dbReference type="Gene3D" id="2.170.140.10">
    <property type="entry name" value="Chitin binding domain"/>
    <property type="match status" value="1"/>
</dbReference>
<dbReference type="InterPro" id="IPR002557">
    <property type="entry name" value="Chitin-bd_dom"/>
</dbReference>
<feature type="compositionally biased region" description="Polar residues" evidence="1">
    <location>
        <begin position="238"/>
        <end position="251"/>
    </location>
</feature>
<feature type="domain" description="Chitin-binding type-2" evidence="3">
    <location>
        <begin position="67"/>
        <end position="126"/>
    </location>
</feature>
<organism evidence="4 5">
    <name type="scientific">Limulus polyphemus</name>
    <name type="common">Atlantic horseshoe crab</name>
    <dbReference type="NCBI Taxonomy" id="6850"/>
    <lineage>
        <taxon>Eukaryota</taxon>
        <taxon>Metazoa</taxon>
        <taxon>Ecdysozoa</taxon>
        <taxon>Arthropoda</taxon>
        <taxon>Chelicerata</taxon>
        <taxon>Merostomata</taxon>
        <taxon>Xiphosura</taxon>
        <taxon>Limulidae</taxon>
        <taxon>Limulus</taxon>
    </lineage>
</organism>
<dbReference type="InterPro" id="IPR052976">
    <property type="entry name" value="Scoloptoxin-like"/>
</dbReference>
<gene>
    <name evidence="5" type="primary">LOC106468590</name>
</gene>
<feature type="compositionally biased region" description="Low complexity" evidence="1">
    <location>
        <begin position="147"/>
        <end position="201"/>
    </location>
</feature>
<dbReference type="PANTHER" id="PTHR22933:SF31">
    <property type="entry name" value="FI18007P1"/>
    <property type="match status" value="1"/>
</dbReference>
<protein>
    <submittedName>
        <fullName evidence="5">Serine/threonine-protein phosphatase 1 regulatory subunit 10-like</fullName>
    </submittedName>
</protein>
<dbReference type="Proteomes" id="UP000694941">
    <property type="component" value="Unplaced"/>
</dbReference>